<dbReference type="AlphaFoldDB" id="A0A951QBS6"/>
<keyword evidence="5" id="KW-0677">Repeat</keyword>
<evidence type="ECO:0000256" key="3">
    <source>
        <dbReference type="ARBA" id="ARBA00022525"/>
    </source>
</evidence>
<dbReference type="InterPro" id="IPR001343">
    <property type="entry name" value="Hemolysn_Ca-bd"/>
</dbReference>
<keyword evidence="4" id="KW-0800">Toxin</keyword>
<evidence type="ECO:0000256" key="8">
    <source>
        <dbReference type="SAM" id="MobiDB-lite"/>
    </source>
</evidence>
<reference evidence="10" key="1">
    <citation type="submission" date="2021-05" db="EMBL/GenBank/DDBJ databases">
        <authorList>
            <person name="Pietrasiak N."/>
            <person name="Ward R."/>
            <person name="Stajich J.E."/>
            <person name="Kurbessoian T."/>
        </authorList>
    </citation>
    <scope>NUCLEOTIDE SEQUENCE</scope>
    <source>
        <strain evidence="10">UHER 2000/2452</strain>
    </source>
</reference>
<organism evidence="10 11">
    <name type="scientific">Drouetiella hepatica Uher 2000/2452</name>
    <dbReference type="NCBI Taxonomy" id="904376"/>
    <lineage>
        <taxon>Bacteria</taxon>
        <taxon>Bacillati</taxon>
        <taxon>Cyanobacteriota</taxon>
        <taxon>Cyanophyceae</taxon>
        <taxon>Oculatellales</taxon>
        <taxon>Oculatellaceae</taxon>
        <taxon>Drouetiella</taxon>
    </lineage>
</organism>
<feature type="region of interest" description="Disordered" evidence="8">
    <location>
        <begin position="745"/>
        <end position="796"/>
    </location>
</feature>
<dbReference type="InterPro" id="IPR025592">
    <property type="entry name" value="DUF4347"/>
</dbReference>
<dbReference type="Pfam" id="PF14252">
    <property type="entry name" value="DUF4347"/>
    <property type="match status" value="1"/>
</dbReference>
<dbReference type="InterPro" id="IPR050557">
    <property type="entry name" value="RTX_toxin/Mannuronan_C5-epim"/>
</dbReference>
<dbReference type="PRINTS" id="PR01488">
    <property type="entry name" value="RTXTOXINA"/>
</dbReference>
<dbReference type="PANTHER" id="PTHR38340">
    <property type="entry name" value="S-LAYER PROTEIN"/>
    <property type="match status" value="1"/>
</dbReference>
<gene>
    <name evidence="10" type="ORF">KME15_09955</name>
</gene>
<dbReference type="InterPro" id="IPR013320">
    <property type="entry name" value="ConA-like_dom_sf"/>
</dbReference>
<evidence type="ECO:0000313" key="11">
    <source>
        <dbReference type="Proteomes" id="UP000757435"/>
    </source>
</evidence>
<proteinExistence type="predicted"/>
<comment type="subcellular location">
    <subcellularLocation>
        <location evidence="1">Membrane</location>
    </subcellularLocation>
    <subcellularLocation>
        <location evidence="2">Secreted</location>
    </subcellularLocation>
</comment>
<evidence type="ECO:0000259" key="9">
    <source>
        <dbReference type="Pfam" id="PF14252"/>
    </source>
</evidence>
<dbReference type="Gene3D" id="2.150.10.10">
    <property type="entry name" value="Serralysin-like metalloprotease, C-terminal"/>
    <property type="match status" value="3"/>
</dbReference>
<evidence type="ECO:0000256" key="7">
    <source>
        <dbReference type="ARBA" id="ARBA00023136"/>
    </source>
</evidence>
<feature type="domain" description="DUF4347" evidence="9">
    <location>
        <begin position="10"/>
        <end position="173"/>
    </location>
</feature>
<name>A0A951QBS6_9CYAN</name>
<dbReference type="SUPFAM" id="SSF51120">
    <property type="entry name" value="beta-Roll"/>
    <property type="match status" value="1"/>
</dbReference>
<dbReference type="GO" id="GO:0005615">
    <property type="term" value="C:extracellular space"/>
    <property type="evidence" value="ECO:0007669"/>
    <property type="project" value="InterPro"/>
</dbReference>
<dbReference type="NCBIfam" id="TIGR03661">
    <property type="entry name" value="T1SS_VCA0849"/>
    <property type="match status" value="1"/>
</dbReference>
<accession>A0A951QBS6</accession>
<feature type="region of interest" description="Disordered" evidence="8">
    <location>
        <begin position="827"/>
        <end position="854"/>
    </location>
</feature>
<sequence length="965" mass="98505">MTSTFSCTTLLVVDPTVSDYQILVDGASPQTQVAVLNPGQEGVAQISAILSQYSGIKSLHILSHGAAGQLRLGSSLLNWQTFERYAIEIQNWAAALVEGADILLYGCQVGAGAIGQSFVRQLSQLTQANIAASANLTGHSALGGDWQLEFTTGQISSPLVFEAEAIAAYSGVLAITINETFSLADVTETPWLFGVDASATGQDQPYLTARPTQAASANGLQGNPPGSTPDPVGNGTLRLTTTRTDQAAFVVYNSPISATGGLQITFDFFSYGGTGADGITFFLIDGAANPTAGGAFGGSIGYANRSTPIAVPGIAGGYLGIALDEFGNFSNPSEGRIGGPGQTPDSVSVRGSQANGYQYLTGTGTLPFSIDNPGAGATRENSKRTAQIDLTAAGVLTVQVDGNGDGDFVDAGEQAITNFNVAAVNGALPTSFKFGFASGTGNQTNIHEIRNLVIDSNLLPNAIDASVQVERGATVNLTGLSAVDTDGTIVSYTLSTLPTAASGTLFLGNPATGGTAVTAGQILQPGQITQLFFQATSTFTSGSFTYTATDNRGGTDLIPAIVSLARPGAVNQLPVAQDASVEQIEANTPKQVTGVIATDPDGTIASYTLLTLPKAASGTLFLGNPTAGGTLVRAGQQLTPAQVNQLFFRATDAFSLDTFTYTATDNAGASDLTPATVTLRGIRNDPAPVDGCVTGRTMPGHAPSENLIGGNRANRIIGFAGDDRIKGRGCGDRIDAGLGSDWVSGGDANDTIKGQQSNDRLLGDKGNDNLSGGLGSDSLYGGRGSDTIGGGRGNDSIYGSTGNNTIKGGLSNDTLYGGRDQDLLNGNSSNDVLLGGNGNDTLQGGLGSDQLNGGNGDDILSGARGNDTLKGGKGRDQFVYNATTDAIDTIADFQVGQDKIVVKSLFSKSGYGSNSPFRTYIKLVQSGSNAIVSIDGNGDRAGGFLNLVTVLGVSSTSLTASSFVV</sequence>
<dbReference type="EMBL" id="JAHHHD010000008">
    <property type="protein sequence ID" value="MBW4658989.1"/>
    <property type="molecule type" value="Genomic_DNA"/>
</dbReference>
<keyword evidence="6" id="KW-0843">Virulence</keyword>
<feature type="compositionally biased region" description="Low complexity" evidence="8">
    <location>
        <begin position="768"/>
        <end position="780"/>
    </location>
</feature>
<evidence type="ECO:0000256" key="4">
    <source>
        <dbReference type="ARBA" id="ARBA00022656"/>
    </source>
</evidence>
<reference evidence="10" key="2">
    <citation type="journal article" date="2022" name="Microbiol. Resour. Announc.">
        <title>Metagenome Sequencing to Explore Phylogenomics of Terrestrial Cyanobacteria.</title>
        <authorList>
            <person name="Ward R.D."/>
            <person name="Stajich J.E."/>
            <person name="Johansen J.R."/>
            <person name="Huntemann M."/>
            <person name="Clum A."/>
            <person name="Foster B."/>
            <person name="Foster B."/>
            <person name="Roux S."/>
            <person name="Palaniappan K."/>
            <person name="Varghese N."/>
            <person name="Mukherjee S."/>
            <person name="Reddy T.B.K."/>
            <person name="Daum C."/>
            <person name="Copeland A."/>
            <person name="Chen I.A."/>
            <person name="Ivanova N.N."/>
            <person name="Kyrpides N.C."/>
            <person name="Shapiro N."/>
            <person name="Eloe-Fadrosh E.A."/>
            <person name="Pietrasiak N."/>
        </authorList>
    </citation>
    <scope>NUCLEOTIDE SEQUENCE</scope>
    <source>
        <strain evidence="10">UHER 2000/2452</strain>
    </source>
</reference>
<dbReference type="InterPro" id="IPR011049">
    <property type="entry name" value="Serralysin-like_metalloprot_C"/>
</dbReference>
<dbReference type="Pfam" id="PF17963">
    <property type="entry name" value="Big_9"/>
    <property type="match status" value="1"/>
</dbReference>
<keyword evidence="3" id="KW-0964">Secreted</keyword>
<dbReference type="InterPro" id="IPR019960">
    <property type="entry name" value="T1SS_VCA0849"/>
</dbReference>
<evidence type="ECO:0000256" key="1">
    <source>
        <dbReference type="ARBA" id="ARBA00004370"/>
    </source>
</evidence>
<dbReference type="InterPro" id="IPR018511">
    <property type="entry name" value="Hemolysin-typ_Ca-bd_CS"/>
</dbReference>
<dbReference type="SUPFAM" id="SSF49899">
    <property type="entry name" value="Concanavalin A-like lectins/glucanases"/>
    <property type="match status" value="1"/>
</dbReference>
<dbReference type="PROSITE" id="PS00330">
    <property type="entry name" value="HEMOLYSIN_CALCIUM"/>
    <property type="match status" value="5"/>
</dbReference>
<dbReference type="PRINTS" id="PR00313">
    <property type="entry name" value="CABNDNGRPT"/>
</dbReference>
<dbReference type="Proteomes" id="UP000757435">
    <property type="component" value="Unassembled WGS sequence"/>
</dbReference>
<evidence type="ECO:0000256" key="2">
    <source>
        <dbReference type="ARBA" id="ARBA00004613"/>
    </source>
</evidence>
<feature type="compositionally biased region" description="Polar residues" evidence="8">
    <location>
        <begin position="212"/>
        <end position="225"/>
    </location>
</feature>
<evidence type="ECO:0000256" key="5">
    <source>
        <dbReference type="ARBA" id="ARBA00022737"/>
    </source>
</evidence>
<comment type="caution">
    <text evidence="10">The sequence shown here is derived from an EMBL/GenBank/DDBJ whole genome shotgun (WGS) entry which is preliminary data.</text>
</comment>
<dbReference type="InterPro" id="IPR003995">
    <property type="entry name" value="RTX_toxin_determinant-A"/>
</dbReference>
<dbReference type="GO" id="GO:0005509">
    <property type="term" value="F:calcium ion binding"/>
    <property type="evidence" value="ECO:0007669"/>
    <property type="project" value="InterPro"/>
</dbReference>
<dbReference type="Pfam" id="PF00353">
    <property type="entry name" value="HemolysinCabind"/>
    <property type="match status" value="4"/>
</dbReference>
<feature type="compositionally biased region" description="Gly residues" evidence="8">
    <location>
        <begin position="781"/>
        <end position="793"/>
    </location>
</feature>
<dbReference type="Gene3D" id="2.60.120.200">
    <property type="match status" value="1"/>
</dbReference>
<dbReference type="GO" id="GO:0090729">
    <property type="term" value="F:toxin activity"/>
    <property type="evidence" value="ECO:0007669"/>
    <property type="project" value="UniProtKB-KW"/>
</dbReference>
<dbReference type="PANTHER" id="PTHR38340:SF1">
    <property type="entry name" value="S-LAYER PROTEIN"/>
    <property type="match status" value="1"/>
</dbReference>
<feature type="region of interest" description="Disordered" evidence="8">
    <location>
        <begin position="212"/>
        <end position="238"/>
    </location>
</feature>
<keyword evidence="7" id="KW-0472">Membrane</keyword>
<evidence type="ECO:0000313" key="10">
    <source>
        <dbReference type="EMBL" id="MBW4658989.1"/>
    </source>
</evidence>
<protein>
    <submittedName>
        <fullName evidence="10">DUF4347 domain-containing protein</fullName>
    </submittedName>
</protein>
<evidence type="ECO:0000256" key="6">
    <source>
        <dbReference type="ARBA" id="ARBA00023026"/>
    </source>
</evidence>
<dbReference type="GO" id="GO:0016020">
    <property type="term" value="C:membrane"/>
    <property type="evidence" value="ECO:0007669"/>
    <property type="project" value="UniProtKB-SubCell"/>
</dbReference>